<dbReference type="InterPro" id="IPR033764">
    <property type="entry name" value="Sdr_B"/>
</dbReference>
<dbReference type="Proteomes" id="UP000262454">
    <property type="component" value="Unassembled WGS sequence"/>
</dbReference>
<dbReference type="SUPFAM" id="SSF54523">
    <property type="entry name" value="Pili subunits"/>
    <property type="match status" value="1"/>
</dbReference>
<accession>A0A348MM24</accession>
<keyword evidence="5" id="KW-0812">Transmembrane</keyword>
<dbReference type="Gene3D" id="3.30.700.10">
    <property type="entry name" value="Glycoprotein, Type 4 Pilin"/>
    <property type="match status" value="1"/>
</dbReference>
<keyword evidence="3" id="KW-0732">Signal</keyword>
<evidence type="ECO:0000259" key="6">
    <source>
        <dbReference type="Pfam" id="PF17210"/>
    </source>
</evidence>
<evidence type="ECO:0000313" key="8">
    <source>
        <dbReference type="Proteomes" id="UP000262454"/>
    </source>
</evidence>
<evidence type="ECO:0000256" key="1">
    <source>
        <dbReference type="ARBA" id="ARBA00004613"/>
    </source>
</evidence>
<comment type="caution">
    <text evidence="7">The sequence shown here is derived from an EMBL/GenBank/DDBJ whole genome shotgun (WGS) entry which is preliminary data.</text>
</comment>
<name>A0A348MM24_UNCW3</name>
<dbReference type="SUPFAM" id="SSF117074">
    <property type="entry name" value="Hypothetical protein PA1324"/>
    <property type="match status" value="1"/>
</dbReference>
<keyword evidence="2" id="KW-0964">Secreted</keyword>
<evidence type="ECO:0000256" key="5">
    <source>
        <dbReference type="SAM" id="Phobius"/>
    </source>
</evidence>
<dbReference type="NCBIfam" id="TIGR02532">
    <property type="entry name" value="IV_pilin_GFxxxE"/>
    <property type="match status" value="1"/>
</dbReference>
<keyword evidence="5" id="KW-0472">Membrane</keyword>
<evidence type="ECO:0000256" key="2">
    <source>
        <dbReference type="ARBA" id="ARBA00022525"/>
    </source>
</evidence>
<gene>
    <name evidence="7" type="ORF">DCG82_06820</name>
</gene>
<dbReference type="InterPro" id="IPR013783">
    <property type="entry name" value="Ig-like_fold"/>
</dbReference>
<evidence type="ECO:0000313" key="7">
    <source>
        <dbReference type="EMBL" id="HAF08100.1"/>
    </source>
</evidence>
<dbReference type="PROSITE" id="PS00409">
    <property type="entry name" value="PROKAR_NTER_METHYL"/>
    <property type="match status" value="1"/>
</dbReference>
<proteinExistence type="predicted"/>
<dbReference type="EMBL" id="DMCX01000036">
    <property type="protein sequence ID" value="HAF08100.1"/>
    <property type="molecule type" value="Genomic_DNA"/>
</dbReference>
<evidence type="ECO:0000256" key="4">
    <source>
        <dbReference type="SAM" id="MobiDB-lite"/>
    </source>
</evidence>
<feature type="transmembrane region" description="Helical" evidence="5">
    <location>
        <begin position="7"/>
        <end position="30"/>
    </location>
</feature>
<dbReference type="InterPro" id="IPR012902">
    <property type="entry name" value="N_methyl_site"/>
</dbReference>
<feature type="domain" description="SD-repeat containing protein B" evidence="6">
    <location>
        <begin position="310"/>
        <end position="396"/>
    </location>
</feature>
<dbReference type="GO" id="GO:0005576">
    <property type="term" value="C:extracellular region"/>
    <property type="evidence" value="ECO:0007669"/>
    <property type="project" value="UniProtKB-SubCell"/>
</dbReference>
<feature type="region of interest" description="Disordered" evidence="4">
    <location>
        <begin position="99"/>
        <end position="121"/>
    </location>
</feature>
<dbReference type="InterPro" id="IPR045584">
    <property type="entry name" value="Pilin-like"/>
</dbReference>
<keyword evidence="5" id="KW-1133">Transmembrane helix</keyword>
<evidence type="ECO:0000256" key="3">
    <source>
        <dbReference type="ARBA" id="ARBA00022729"/>
    </source>
</evidence>
<protein>
    <recommendedName>
        <fullName evidence="6">SD-repeat containing protein B domain-containing protein</fullName>
    </recommendedName>
</protein>
<sequence>MKKRGFTLIELLVSITIFSIIVGAAVTVFINSQSSKQRVDLMTQAQQSARIAVDYMIRDIRAAGYNIDVDESSGTPQRRLVYASPYEIVFNANLLPYQDTPDNPQEPRAMKPTPSLSERPAHYYPPVQYQTGAETVVYTLDWNNDGLINQDDRDNSPASLTKNPNDYCLVKRVYGLYDSGLNIEYILPPGSPFNWSNHQVVSIVAGPDRYPSQGSGVPIFYFWYDHDGDPNTPLKLYGDSDNDGEISSTEAQSLSPITDYELLDKIQIITVKVTGVSQTPFKNKYLTSSVSTDVNITRNASIDVFVVKGHVYLDDNKNGDYDSGETGIEGMKVKLSTGEVALTDVNGVWTYAIVPGIYTASISPQLFYRPTTPSNFDFTITNFSIDFTADADYKKFFGMEETPAANISGIVFEDLNADGFWQKDSEPGVPNVQVAVWNNSSTSYSNPVDSVGIFHLDVNATESLYVWVISNDSFGPSNVDLNDQLGFTQGSPSLTPLSESAVLGYLNEGDVGYVAFGMLKATGTRPTVRVIVPNGGELWHTGSSYDIKVYATSNDSGEVIKKLIYYYSVDGGDNWRYIDEQTYPSPSVGDTLYTFYWNIPDTIQGSQICLVKVVCIDEGNWSVFDYSDNYFMIVNESGYTYLFLTNEYVDSLFDDTLYLYAVGGTYYSGYGTSGQFPLPRYLNTVNSRTMGIAGDSIEIFGVTIHEQFRTQLDMNAEWITKKGIPYADSIYPGIWRFVSYGFTDDPDVSTKPKYFDIEVYKTDSFGSKDSRVLLFSTLNASTYDSIKRTGSIINEEDESSMDIYINHGFSISRADRLYLKVYYSGNFSNTGGPSGSISPKIWMTFGETRGTKLSLPPKK</sequence>
<reference evidence="7 8" key="1">
    <citation type="journal article" date="2018" name="Nat. Biotechnol.">
        <title>A standardized bacterial taxonomy based on genome phylogeny substantially revises the tree of life.</title>
        <authorList>
            <person name="Parks D.H."/>
            <person name="Chuvochina M."/>
            <person name="Waite D.W."/>
            <person name="Rinke C."/>
            <person name="Skarshewski A."/>
            <person name="Chaumeil P.A."/>
            <person name="Hugenholtz P."/>
        </authorList>
    </citation>
    <scope>NUCLEOTIDE SEQUENCE [LARGE SCALE GENOMIC DNA]</scope>
    <source>
        <strain evidence="7">UBA7921</strain>
    </source>
</reference>
<dbReference type="Pfam" id="PF07963">
    <property type="entry name" value="N_methyl"/>
    <property type="match status" value="1"/>
</dbReference>
<dbReference type="Pfam" id="PF17210">
    <property type="entry name" value="SdrD_B"/>
    <property type="match status" value="1"/>
</dbReference>
<dbReference type="Gene3D" id="2.60.40.10">
    <property type="entry name" value="Immunoglobulins"/>
    <property type="match status" value="2"/>
</dbReference>
<organism evidence="7 8">
    <name type="scientific">candidate division WOR-3 bacterium</name>
    <dbReference type="NCBI Taxonomy" id="2052148"/>
    <lineage>
        <taxon>Bacteria</taxon>
        <taxon>Bacteria division WOR-3</taxon>
    </lineage>
</organism>
<comment type="subcellular location">
    <subcellularLocation>
        <location evidence="1">Secreted</location>
    </subcellularLocation>
</comment>
<dbReference type="AlphaFoldDB" id="A0A348MM24"/>